<dbReference type="KEGG" id="acae:HYG86_15510"/>
<name>A0A7G9WBL2_ALKCA</name>
<dbReference type="RefSeq" id="WP_213166470.1">
    <property type="nucleotide sequence ID" value="NZ_CP058559.1"/>
</dbReference>
<dbReference type="Proteomes" id="UP000516160">
    <property type="component" value="Chromosome"/>
</dbReference>
<evidence type="ECO:0000313" key="1">
    <source>
        <dbReference type="EMBL" id="QNO16074.1"/>
    </source>
</evidence>
<dbReference type="AlphaFoldDB" id="A0A7G9WBL2"/>
<dbReference type="EMBL" id="CP058559">
    <property type="protein sequence ID" value="QNO16074.1"/>
    <property type="molecule type" value="Genomic_DNA"/>
</dbReference>
<sequence length="314" mass="37347">MTIKVIDKNSFKDYKKILETGIKDFIPMLPYVKSEFNDFRRYLQFGEKAICLVDEVSKSETCIYHLYTLPDDDGLLRSRLLLPSSFENRFDIVDKSIQNFKKWLDTQPFRKFMIQMLEHGEIEYYPTLSTYLLPTLIKQGFNPYYRVYMRKDEDSKGQSPNFTLPGDMSFVHYSPNLKDQIISFFYQQDPNGYFINCSYKEFLDYIETDDFKKSAMFLQNSSDQIVAGVFSGYEEYDNKVWVDNFKIGSCAQTGHEERVLGQFLLGKQLELINKSYPQKEVIVYLSREFQKPIHLFEEFNYYCFEFWVDAILEK</sequence>
<reference evidence="1 2" key="1">
    <citation type="submission" date="2020-07" db="EMBL/GenBank/DDBJ databases">
        <title>Alkalicella. sp. LB2 genome.</title>
        <authorList>
            <person name="Postec A."/>
            <person name="Quemeneur M."/>
        </authorList>
    </citation>
    <scope>NUCLEOTIDE SEQUENCE [LARGE SCALE GENOMIC DNA]</scope>
    <source>
        <strain evidence="1 2">LB2</strain>
    </source>
</reference>
<keyword evidence="2" id="KW-1185">Reference proteome</keyword>
<gene>
    <name evidence="1" type="ORF">HYG86_15510</name>
</gene>
<protein>
    <submittedName>
        <fullName evidence="1">Uncharacterized protein</fullName>
    </submittedName>
</protein>
<evidence type="ECO:0000313" key="2">
    <source>
        <dbReference type="Proteomes" id="UP000516160"/>
    </source>
</evidence>
<organism evidence="1 2">
    <name type="scientific">Alkalicella caledoniensis</name>
    <dbReference type="NCBI Taxonomy" id="2731377"/>
    <lineage>
        <taxon>Bacteria</taxon>
        <taxon>Bacillati</taxon>
        <taxon>Bacillota</taxon>
        <taxon>Clostridia</taxon>
        <taxon>Eubacteriales</taxon>
        <taxon>Proteinivoracaceae</taxon>
        <taxon>Alkalicella</taxon>
    </lineage>
</organism>
<proteinExistence type="predicted"/>
<accession>A0A7G9WBL2</accession>